<organism evidence="3 4">
    <name type="scientific">Roseomonas gilardii</name>
    <dbReference type="NCBI Taxonomy" id="257708"/>
    <lineage>
        <taxon>Bacteria</taxon>
        <taxon>Pseudomonadati</taxon>
        <taxon>Pseudomonadota</taxon>
        <taxon>Alphaproteobacteria</taxon>
        <taxon>Acetobacterales</taxon>
        <taxon>Roseomonadaceae</taxon>
        <taxon>Roseomonas</taxon>
    </lineage>
</organism>
<evidence type="ECO:0000256" key="1">
    <source>
        <dbReference type="SAM" id="MobiDB-lite"/>
    </source>
</evidence>
<protein>
    <submittedName>
        <fullName evidence="3">Uncharacterized protein</fullName>
    </submittedName>
</protein>
<keyword evidence="2" id="KW-0812">Transmembrane</keyword>
<feature type="compositionally biased region" description="Basic and acidic residues" evidence="1">
    <location>
        <begin position="13"/>
        <end position="30"/>
    </location>
</feature>
<evidence type="ECO:0000313" key="4">
    <source>
        <dbReference type="Proteomes" id="UP001258945"/>
    </source>
</evidence>
<evidence type="ECO:0000256" key="2">
    <source>
        <dbReference type="SAM" id="Phobius"/>
    </source>
</evidence>
<comment type="caution">
    <text evidence="3">The sequence shown here is derived from an EMBL/GenBank/DDBJ whole genome shotgun (WGS) entry which is preliminary data.</text>
</comment>
<dbReference type="EMBL" id="JAVVDO010000046">
    <property type="protein sequence ID" value="MDT8333190.1"/>
    <property type="molecule type" value="Genomic_DNA"/>
</dbReference>
<dbReference type="RefSeq" id="WP_314284403.1">
    <property type="nucleotide sequence ID" value="NZ_JAVVDO010000046.1"/>
</dbReference>
<feature type="transmembrane region" description="Helical" evidence="2">
    <location>
        <begin position="62"/>
        <end position="84"/>
    </location>
</feature>
<proteinExistence type="predicted"/>
<keyword evidence="4" id="KW-1185">Reference proteome</keyword>
<evidence type="ECO:0000313" key="3">
    <source>
        <dbReference type="EMBL" id="MDT8333190.1"/>
    </source>
</evidence>
<accession>A0ABU3MLI5</accession>
<gene>
    <name evidence="3" type="ORF">RQ831_19235</name>
</gene>
<reference evidence="3 4" key="1">
    <citation type="journal article" date="2019" name="Microb. Pathog.">
        <title>Comparison of VITEK 2, MALDI-TOF MS, 16S rRNA gene sequencing, and whole-genome sequencing for identification of Roseomonas mucosa.</title>
        <authorList>
            <person name="Rudolph W.W."/>
            <person name="Gunzer F."/>
            <person name="Trauth M."/>
            <person name="Bunk B."/>
            <person name="Bigge R."/>
            <person name="Schrottner P."/>
        </authorList>
    </citation>
    <scope>NUCLEOTIDE SEQUENCE [LARGE SCALE GENOMIC DNA]</scope>
    <source>
        <strain evidence="3 4">DSM 103800</strain>
    </source>
</reference>
<feature type="region of interest" description="Disordered" evidence="1">
    <location>
        <begin position="1"/>
        <end position="30"/>
    </location>
</feature>
<dbReference type="Proteomes" id="UP001258945">
    <property type="component" value="Unassembled WGS sequence"/>
</dbReference>
<keyword evidence="2" id="KW-0472">Membrane</keyword>
<sequence length="90" mass="10331">MSDGVSVKRRKPGRDADDTDEERRRESQEMSDLLRKRMLRDLRRREARANSRWWRLPGDPPVWLTCAGMTGLLVLAASVASRWAPSSPIP</sequence>
<keyword evidence="2" id="KW-1133">Transmembrane helix</keyword>
<name>A0ABU3MLI5_9PROT</name>